<feature type="domain" description="Nuclear receptor-binding factor 2 MIT" evidence="3">
    <location>
        <begin position="20"/>
        <end position="89"/>
    </location>
</feature>
<dbReference type="InterPro" id="IPR015056">
    <property type="entry name" value="NRBF2_C"/>
</dbReference>
<dbReference type="PANTHER" id="PTHR14964:SF2">
    <property type="entry name" value="NUCLEAR RECEPTOR-BINDING FACTOR 2"/>
    <property type="match status" value="1"/>
</dbReference>
<keyword evidence="5" id="KW-1185">Reference proteome</keyword>
<feature type="domain" description="Nuclear receptor-binding factor 2 C-terminal" evidence="2">
    <location>
        <begin position="99"/>
        <end position="176"/>
    </location>
</feature>
<comment type="caution">
    <text evidence="4">The sequence shown here is derived from an EMBL/GenBank/DDBJ whole genome shotgun (WGS) entry which is preliminary data.</text>
</comment>
<accession>A0AAN9H4D0</accession>
<dbReference type="GO" id="GO:0006914">
    <property type="term" value="P:autophagy"/>
    <property type="evidence" value="ECO:0007669"/>
    <property type="project" value="InterPro"/>
</dbReference>
<dbReference type="Pfam" id="PF08961">
    <property type="entry name" value="NRBF2"/>
    <property type="match status" value="1"/>
</dbReference>
<name>A0AAN9H4D0_9TELE</name>
<reference evidence="4 5" key="1">
    <citation type="submission" date="2024-02" db="EMBL/GenBank/DDBJ databases">
        <title>Chromosome-level genome assembly of the Eurasian Minnow (Phoxinus phoxinus).</title>
        <authorList>
            <person name="Oriowo T.O."/>
            <person name="Martin S."/>
            <person name="Stange M."/>
            <person name="Chrysostomakis Y."/>
            <person name="Brown T."/>
            <person name="Winkler S."/>
            <person name="Kukowka S."/>
            <person name="Myers E.W."/>
            <person name="Bohne A."/>
        </authorList>
    </citation>
    <scope>NUCLEOTIDE SEQUENCE [LARGE SCALE GENOMIC DNA]</scope>
    <source>
        <strain evidence="4">ZFMK-TIS-60720</strain>
        <tissue evidence="4">Whole Organism</tissue>
    </source>
</reference>
<sequence>MEAMDSPLNRKAWQLSLLQAQRYGRKADQLVAKGKYEEAILCHSEAAEVLSEAFSTTHTEQVRLSLELQRDRHLQQQRQIKMSCKQAKLKGKILVSPSKHSSSLLTQCPGQTVVQSPPLGWKAAKDDKTRLEEQSTAIADLWKLMAVLLVENKRLMEEHQKLKAENASLRRDPYEEHQRPTASPLGMRLLHVPSDLQNQIQLLLETANDS</sequence>
<dbReference type="Gene3D" id="1.20.58.80">
    <property type="entry name" value="Phosphotransferase system, lactose/cellobiose-type IIA subunit"/>
    <property type="match status" value="1"/>
</dbReference>
<evidence type="ECO:0000259" key="2">
    <source>
        <dbReference type="Pfam" id="PF08961"/>
    </source>
</evidence>
<evidence type="ECO:0008006" key="6">
    <source>
        <dbReference type="Google" id="ProtNLM"/>
    </source>
</evidence>
<dbReference type="Pfam" id="PF17169">
    <property type="entry name" value="NRBF2_MIT"/>
    <property type="match status" value="1"/>
</dbReference>
<dbReference type="InterPro" id="IPR039679">
    <property type="entry name" value="NRBF2"/>
</dbReference>
<dbReference type="EMBL" id="JAYKXH010000011">
    <property type="protein sequence ID" value="KAK7153356.1"/>
    <property type="molecule type" value="Genomic_DNA"/>
</dbReference>
<organism evidence="4 5">
    <name type="scientific">Phoxinus phoxinus</name>
    <name type="common">Eurasian minnow</name>
    <dbReference type="NCBI Taxonomy" id="58324"/>
    <lineage>
        <taxon>Eukaryota</taxon>
        <taxon>Metazoa</taxon>
        <taxon>Chordata</taxon>
        <taxon>Craniata</taxon>
        <taxon>Vertebrata</taxon>
        <taxon>Euteleostomi</taxon>
        <taxon>Actinopterygii</taxon>
        <taxon>Neopterygii</taxon>
        <taxon>Teleostei</taxon>
        <taxon>Ostariophysi</taxon>
        <taxon>Cypriniformes</taxon>
        <taxon>Leuciscidae</taxon>
        <taxon>Phoxininae</taxon>
        <taxon>Phoxinus</taxon>
    </lineage>
</organism>
<feature type="coiled-coil region" evidence="1">
    <location>
        <begin position="145"/>
        <end position="172"/>
    </location>
</feature>
<dbReference type="InterPro" id="IPR033393">
    <property type="entry name" value="NRBF2_MIT"/>
</dbReference>
<evidence type="ECO:0000256" key="1">
    <source>
        <dbReference type="SAM" id="Coils"/>
    </source>
</evidence>
<dbReference type="AlphaFoldDB" id="A0AAN9H4D0"/>
<evidence type="ECO:0000259" key="3">
    <source>
        <dbReference type="Pfam" id="PF17169"/>
    </source>
</evidence>
<dbReference type="SUPFAM" id="SSF140361">
    <property type="entry name" value="MIT domain-like"/>
    <property type="match status" value="1"/>
</dbReference>
<proteinExistence type="predicted"/>
<evidence type="ECO:0000313" key="4">
    <source>
        <dbReference type="EMBL" id="KAK7153356.1"/>
    </source>
</evidence>
<dbReference type="PANTHER" id="PTHR14964">
    <property type="entry name" value="NUCLEAR RECEPTOR BINDING FACTOR 2"/>
    <property type="match status" value="1"/>
</dbReference>
<evidence type="ECO:0000313" key="5">
    <source>
        <dbReference type="Proteomes" id="UP001364617"/>
    </source>
</evidence>
<dbReference type="Proteomes" id="UP001364617">
    <property type="component" value="Unassembled WGS sequence"/>
</dbReference>
<keyword evidence="1" id="KW-0175">Coiled coil</keyword>
<gene>
    <name evidence="4" type="ORF">R3I93_011306</name>
</gene>
<protein>
    <recommendedName>
        <fullName evidence="6">Nuclear receptor-binding factor 2</fullName>
    </recommendedName>
</protein>